<evidence type="ECO:0000256" key="1">
    <source>
        <dbReference type="SAM" id="MobiDB-lite"/>
    </source>
</evidence>
<dbReference type="AlphaFoldDB" id="A0A4Y8ZRB4"/>
<feature type="region of interest" description="Disordered" evidence="1">
    <location>
        <begin position="149"/>
        <end position="200"/>
    </location>
</feature>
<comment type="caution">
    <text evidence="2">The sequence shown here is derived from an EMBL/GenBank/DDBJ whole genome shotgun (WGS) entry which is preliminary data.</text>
</comment>
<dbReference type="OrthoDB" id="9840615at2"/>
<feature type="compositionally biased region" description="Polar residues" evidence="1">
    <location>
        <begin position="191"/>
        <end position="200"/>
    </location>
</feature>
<evidence type="ECO:0000313" key="3">
    <source>
        <dbReference type="Proteomes" id="UP000298213"/>
    </source>
</evidence>
<dbReference type="Proteomes" id="UP000298213">
    <property type="component" value="Unassembled WGS sequence"/>
</dbReference>
<evidence type="ECO:0000313" key="2">
    <source>
        <dbReference type="EMBL" id="TFI57997.1"/>
    </source>
</evidence>
<protein>
    <submittedName>
        <fullName evidence="2">Uncharacterized protein</fullName>
    </submittedName>
</protein>
<feature type="compositionally biased region" description="Pro residues" evidence="1">
    <location>
        <begin position="162"/>
        <end position="172"/>
    </location>
</feature>
<organism evidence="2 3">
    <name type="scientific">Sphingomonas parva</name>
    <dbReference type="NCBI Taxonomy" id="2555898"/>
    <lineage>
        <taxon>Bacteria</taxon>
        <taxon>Pseudomonadati</taxon>
        <taxon>Pseudomonadota</taxon>
        <taxon>Alphaproteobacteria</taxon>
        <taxon>Sphingomonadales</taxon>
        <taxon>Sphingomonadaceae</taxon>
        <taxon>Sphingomonas</taxon>
    </lineage>
</organism>
<name>A0A4Y8ZRB4_9SPHN</name>
<dbReference type="RefSeq" id="WP_135087242.1">
    <property type="nucleotide sequence ID" value="NZ_SPDV01000021.1"/>
</dbReference>
<sequence>MRNTIATLLLLLAACGDRTPDSAGEGAAAAQPPGADLPGAAGDDAARIQALVDRGMAKEPGARAARYRNLRAGVGGAACGEVALGGAPFRPFVVTPEAIAVIAAEPAIAFEDPSDFAADAWIRWCATPEELAALGPQLKRRAAAQVGAETNLTATAADELPPLVPEGPPAPPAEEAAPKPAAKAPPPQIDSFFNSVQRSE</sequence>
<keyword evidence="3" id="KW-1185">Reference proteome</keyword>
<proteinExistence type="predicted"/>
<reference evidence="2 3" key="1">
    <citation type="submission" date="2019-03" db="EMBL/GenBank/DDBJ databases">
        <title>Genome sequence of Sphingomonas sp. 17J27-24.</title>
        <authorList>
            <person name="Kim M."/>
            <person name="Maeng S."/>
            <person name="Sathiyaraj S."/>
        </authorList>
    </citation>
    <scope>NUCLEOTIDE SEQUENCE [LARGE SCALE GENOMIC DNA]</scope>
    <source>
        <strain evidence="2 3">17J27-24</strain>
    </source>
</reference>
<dbReference type="EMBL" id="SPDV01000021">
    <property type="protein sequence ID" value="TFI57997.1"/>
    <property type="molecule type" value="Genomic_DNA"/>
</dbReference>
<feature type="compositionally biased region" description="Low complexity" evidence="1">
    <location>
        <begin position="173"/>
        <end position="182"/>
    </location>
</feature>
<gene>
    <name evidence="2" type="ORF">E2493_12435</name>
</gene>
<accession>A0A4Y8ZRB4</accession>
<dbReference type="PROSITE" id="PS51257">
    <property type="entry name" value="PROKAR_LIPOPROTEIN"/>
    <property type="match status" value="1"/>
</dbReference>